<name>A0A1G8RHG9_9BACL</name>
<dbReference type="RefSeq" id="WP_090714742.1">
    <property type="nucleotide sequence ID" value="NZ_FNDX01000012.1"/>
</dbReference>
<sequence>MHPTELMEYGLAIILFFVILLASLLFRKSRRKWIYIAAGLYVLLSIGFFMYRPAYIDSQIARKAVTLNQYLERKYPEETWTFWTVPHREDSYVSRNPYIIEVTFANEPDVHYGFLVKRDSIELQSYWSERDSIGELRHWEPVQK</sequence>
<dbReference type="OrthoDB" id="2972540at2"/>
<evidence type="ECO:0000313" key="2">
    <source>
        <dbReference type="EMBL" id="SDJ15810.1"/>
    </source>
</evidence>
<reference evidence="3" key="1">
    <citation type="submission" date="2016-10" db="EMBL/GenBank/DDBJ databases">
        <authorList>
            <person name="Varghese N."/>
            <person name="Submissions S."/>
        </authorList>
    </citation>
    <scope>NUCLEOTIDE SEQUENCE [LARGE SCALE GENOMIC DNA]</scope>
    <source>
        <strain evidence="3">CGMCC 1.11012</strain>
    </source>
</reference>
<dbReference type="AlphaFoldDB" id="A0A1G8RHG9"/>
<evidence type="ECO:0000313" key="3">
    <source>
        <dbReference type="Proteomes" id="UP000199050"/>
    </source>
</evidence>
<gene>
    <name evidence="2" type="ORF">SAMN05216192_11293</name>
</gene>
<keyword evidence="1" id="KW-1133">Transmembrane helix</keyword>
<feature type="transmembrane region" description="Helical" evidence="1">
    <location>
        <begin position="6"/>
        <end position="26"/>
    </location>
</feature>
<organism evidence="2 3">
    <name type="scientific">Paenibacillus typhae</name>
    <dbReference type="NCBI Taxonomy" id="1174501"/>
    <lineage>
        <taxon>Bacteria</taxon>
        <taxon>Bacillati</taxon>
        <taxon>Bacillota</taxon>
        <taxon>Bacilli</taxon>
        <taxon>Bacillales</taxon>
        <taxon>Paenibacillaceae</taxon>
        <taxon>Paenibacillus</taxon>
    </lineage>
</organism>
<proteinExistence type="predicted"/>
<evidence type="ECO:0008006" key="4">
    <source>
        <dbReference type="Google" id="ProtNLM"/>
    </source>
</evidence>
<keyword evidence="1" id="KW-0812">Transmembrane</keyword>
<keyword evidence="1" id="KW-0472">Membrane</keyword>
<dbReference type="Proteomes" id="UP000199050">
    <property type="component" value="Unassembled WGS sequence"/>
</dbReference>
<keyword evidence="3" id="KW-1185">Reference proteome</keyword>
<evidence type="ECO:0000256" key="1">
    <source>
        <dbReference type="SAM" id="Phobius"/>
    </source>
</evidence>
<protein>
    <recommendedName>
        <fullName evidence="4">DUF3139 domain-containing protein</fullName>
    </recommendedName>
</protein>
<accession>A0A1G8RHG9</accession>
<feature type="transmembrane region" description="Helical" evidence="1">
    <location>
        <begin position="33"/>
        <end position="51"/>
    </location>
</feature>
<dbReference type="EMBL" id="FNDX01000012">
    <property type="protein sequence ID" value="SDJ15810.1"/>
    <property type="molecule type" value="Genomic_DNA"/>
</dbReference>
<dbReference type="STRING" id="1174501.SAMN05216192_11293"/>